<name>A0ABU1D510_9BURK</name>
<protein>
    <recommendedName>
        <fullName evidence="4">DUF3887 domain-containing protein</fullName>
    </recommendedName>
</protein>
<organism evidence="2 3">
    <name type="scientific">Yanghanlia caeni</name>
    <dbReference type="NCBI Taxonomy" id="3064283"/>
    <lineage>
        <taxon>Bacteria</taxon>
        <taxon>Pseudomonadati</taxon>
        <taxon>Pseudomonadota</taxon>
        <taxon>Betaproteobacteria</taxon>
        <taxon>Burkholderiales</taxon>
        <taxon>Alcaligenaceae</taxon>
        <taxon>Yanghanlia</taxon>
    </lineage>
</organism>
<evidence type="ECO:0000313" key="2">
    <source>
        <dbReference type="EMBL" id="MDR4125451.1"/>
    </source>
</evidence>
<accession>A0ABU1D510</accession>
<comment type="caution">
    <text evidence="2">The sequence shown here is derived from an EMBL/GenBank/DDBJ whole genome shotgun (WGS) entry which is preliminary data.</text>
</comment>
<keyword evidence="1" id="KW-0732">Signal</keyword>
<gene>
    <name evidence="2" type="ORF">Q8947_05585</name>
</gene>
<feature type="signal peptide" evidence="1">
    <location>
        <begin position="1"/>
        <end position="36"/>
    </location>
</feature>
<proteinExistence type="predicted"/>
<dbReference type="EMBL" id="JAUZQE010000009">
    <property type="protein sequence ID" value="MDR4125451.1"/>
    <property type="molecule type" value="Genomic_DNA"/>
</dbReference>
<reference evidence="2 3" key="1">
    <citation type="submission" date="2023-08" db="EMBL/GenBank/DDBJ databases">
        <title>Alcaligenaceae gen. nov., a novel taxon isolated from the sludge of Yixing Pesticide Factory.</title>
        <authorList>
            <person name="Ruan L."/>
        </authorList>
    </citation>
    <scope>NUCLEOTIDE SEQUENCE [LARGE SCALE GENOMIC DNA]</scope>
    <source>
        <strain evidence="2 3">LG-2</strain>
    </source>
</reference>
<feature type="chain" id="PRO_5045095464" description="DUF3887 domain-containing protein" evidence="1">
    <location>
        <begin position="37"/>
        <end position="140"/>
    </location>
</feature>
<dbReference type="RefSeq" id="WP_347286664.1">
    <property type="nucleotide sequence ID" value="NZ_JAUZQE010000009.1"/>
</dbReference>
<dbReference type="Proteomes" id="UP001232156">
    <property type="component" value="Unassembled WGS sequence"/>
</dbReference>
<sequence>MPIATQTRTCTVTTMQHLLAVVFLLAALFTLPQANAATVGGETDKPMVEYLLDALAEDDYQRFISRGTPAFAGIGEDDFRQVSATVAPRLQQGYTIKHLGNLRQQGRDISVWKISFADDGDDLLATLNVTEGRVGGFFLR</sequence>
<evidence type="ECO:0008006" key="4">
    <source>
        <dbReference type="Google" id="ProtNLM"/>
    </source>
</evidence>
<evidence type="ECO:0000256" key="1">
    <source>
        <dbReference type="SAM" id="SignalP"/>
    </source>
</evidence>
<evidence type="ECO:0000313" key="3">
    <source>
        <dbReference type="Proteomes" id="UP001232156"/>
    </source>
</evidence>
<keyword evidence="3" id="KW-1185">Reference proteome</keyword>